<evidence type="ECO:0000313" key="7">
    <source>
        <dbReference type="Proteomes" id="UP001157006"/>
    </source>
</evidence>
<evidence type="ECO:0000256" key="1">
    <source>
        <dbReference type="ARBA" id="ARBA00008668"/>
    </source>
</evidence>
<evidence type="ECO:0000256" key="4">
    <source>
        <dbReference type="SAM" id="Phobius"/>
    </source>
</evidence>
<protein>
    <recommendedName>
        <fullName evidence="8">GDSL esterase/lipase</fullName>
    </recommendedName>
</protein>
<keyword evidence="7" id="KW-1185">Reference proteome</keyword>
<dbReference type="InterPro" id="IPR001087">
    <property type="entry name" value="GDSL"/>
</dbReference>
<feature type="transmembrane region" description="Helical" evidence="4">
    <location>
        <begin position="371"/>
        <end position="390"/>
    </location>
</feature>
<accession>A0AAV0ZFB7</accession>
<feature type="signal peptide" evidence="5">
    <location>
        <begin position="1"/>
        <end position="26"/>
    </location>
</feature>
<dbReference type="SUPFAM" id="SSF52266">
    <property type="entry name" value="SGNH hydrolase"/>
    <property type="match status" value="1"/>
</dbReference>
<dbReference type="PANTHER" id="PTHR45648">
    <property type="entry name" value="GDSL LIPASE/ACYLHYDROLASE FAMILY PROTEIN (AFU_ORTHOLOGUE AFUA_4G14700)"/>
    <property type="match status" value="1"/>
</dbReference>
<reference evidence="6 7" key="1">
    <citation type="submission" date="2023-01" db="EMBL/GenBank/DDBJ databases">
        <authorList>
            <person name="Kreplak J."/>
        </authorList>
    </citation>
    <scope>NUCLEOTIDE SEQUENCE [LARGE SCALE GENOMIC DNA]</scope>
</reference>
<keyword evidence="4" id="KW-1133">Transmembrane helix</keyword>
<dbReference type="CDD" id="cd01837">
    <property type="entry name" value="SGNH_plant_lipase_like"/>
    <property type="match status" value="1"/>
</dbReference>
<keyword evidence="4" id="KW-0472">Membrane</keyword>
<keyword evidence="3" id="KW-0443">Lipid metabolism</keyword>
<dbReference type="EMBL" id="OX451737">
    <property type="protein sequence ID" value="CAI8596611.1"/>
    <property type="molecule type" value="Genomic_DNA"/>
</dbReference>
<proteinExistence type="inferred from homology"/>
<dbReference type="Gene3D" id="3.40.50.1110">
    <property type="entry name" value="SGNH hydrolase"/>
    <property type="match status" value="1"/>
</dbReference>
<dbReference type="PANTHER" id="PTHR45648:SF106">
    <property type="entry name" value="ANTHER-SPECIFIC PROLINE-RICH PROTEIN APG"/>
    <property type="match status" value="1"/>
</dbReference>
<dbReference type="Proteomes" id="UP001157006">
    <property type="component" value="Chromosome 2"/>
</dbReference>
<dbReference type="Pfam" id="PF00657">
    <property type="entry name" value="Lipase_GDSL"/>
    <property type="match status" value="1"/>
</dbReference>
<sequence>MDYLDMMKTFFLFTTIFIFNLGFLEAQKVPAVYVFGDSLVDVGNNNYLNGTFAKAIFPYYGIDFPTKKPAGRFCNGKNAADLIAEKVGLATSPPYLSLVSSKIKNSNRNVSFLNGVNFASGGAGVFNGNNQSFWKSIHMTKQVEYYSQMYEQLAHQIGASTLQKHISESIFLVVIGNNDIFDYFNSLDLQKNNTPQQYIKSMVSSLKVQLQRLYKNSARKFEIAGVAAIGCCPALRLKNKTECFSEANSLSVKYNRELQSMLKKWQLENKNLSYSYFDTYNAIQDLIQNPTSHGFVDVKAACCGIGELNAEFPCLPSANICSNRQDHIFWDSVHPTEATTRIIVDRLYNGPSQYTSPVNMKELLHVSIAKSLFPINFFILLSLMVTCYQIKVK</sequence>
<organism evidence="6 7">
    <name type="scientific">Vicia faba</name>
    <name type="common">Broad bean</name>
    <name type="synonym">Faba vulgaris</name>
    <dbReference type="NCBI Taxonomy" id="3906"/>
    <lineage>
        <taxon>Eukaryota</taxon>
        <taxon>Viridiplantae</taxon>
        <taxon>Streptophyta</taxon>
        <taxon>Embryophyta</taxon>
        <taxon>Tracheophyta</taxon>
        <taxon>Spermatophyta</taxon>
        <taxon>Magnoliopsida</taxon>
        <taxon>eudicotyledons</taxon>
        <taxon>Gunneridae</taxon>
        <taxon>Pentapetalae</taxon>
        <taxon>rosids</taxon>
        <taxon>fabids</taxon>
        <taxon>Fabales</taxon>
        <taxon>Fabaceae</taxon>
        <taxon>Papilionoideae</taxon>
        <taxon>50 kb inversion clade</taxon>
        <taxon>NPAAA clade</taxon>
        <taxon>Hologalegina</taxon>
        <taxon>IRL clade</taxon>
        <taxon>Fabeae</taxon>
        <taxon>Vicia</taxon>
    </lineage>
</organism>
<dbReference type="InterPro" id="IPR051058">
    <property type="entry name" value="GDSL_Est/Lipase"/>
</dbReference>
<evidence type="ECO:0000256" key="5">
    <source>
        <dbReference type="SAM" id="SignalP"/>
    </source>
</evidence>
<evidence type="ECO:0000313" key="6">
    <source>
        <dbReference type="EMBL" id="CAI8596611.1"/>
    </source>
</evidence>
<keyword evidence="5" id="KW-0732">Signal</keyword>
<evidence type="ECO:0000256" key="3">
    <source>
        <dbReference type="ARBA" id="ARBA00022963"/>
    </source>
</evidence>
<evidence type="ECO:0000256" key="2">
    <source>
        <dbReference type="ARBA" id="ARBA00022801"/>
    </source>
</evidence>
<comment type="similarity">
    <text evidence="1">Belongs to the 'GDSL' lipolytic enzyme family.</text>
</comment>
<dbReference type="InterPro" id="IPR036514">
    <property type="entry name" value="SGNH_hydro_sf"/>
</dbReference>
<dbReference type="InterPro" id="IPR035669">
    <property type="entry name" value="SGNH_plant_lipase-like"/>
</dbReference>
<dbReference type="AlphaFoldDB" id="A0AAV0ZFB7"/>
<evidence type="ECO:0008006" key="8">
    <source>
        <dbReference type="Google" id="ProtNLM"/>
    </source>
</evidence>
<dbReference type="GO" id="GO:0016042">
    <property type="term" value="P:lipid catabolic process"/>
    <property type="evidence" value="ECO:0007669"/>
    <property type="project" value="UniProtKB-KW"/>
</dbReference>
<name>A0AAV0ZFB7_VICFA</name>
<feature type="chain" id="PRO_5043606265" description="GDSL esterase/lipase" evidence="5">
    <location>
        <begin position="27"/>
        <end position="393"/>
    </location>
</feature>
<keyword evidence="3" id="KW-0442">Lipid degradation</keyword>
<keyword evidence="4" id="KW-0812">Transmembrane</keyword>
<gene>
    <name evidence="6" type="ORF">VFH_II043000</name>
</gene>
<dbReference type="GO" id="GO:0016788">
    <property type="term" value="F:hydrolase activity, acting on ester bonds"/>
    <property type="evidence" value="ECO:0007669"/>
    <property type="project" value="InterPro"/>
</dbReference>
<keyword evidence="2" id="KW-0378">Hydrolase</keyword>